<gene>
    <name evidence="1" type="ORF">C7B65_05770</name>
</gene>
<reference evidence="1 2" key="1">
    <citation type="submission" date="2018-02" db="EMBL/GenBank/DDBJ databases">
        <authorList>
            <person name="Cohen D.B."/>
            <person name="Kent A.D."/>
        </authorList>
    </citation>
    <scope>NUCLEOTIDE SEQUENCE [LARGE SCALE GENOMIC DNA]</scope>
    <source>
        <strain evidence="1 2">ULC007</strain>
    </source>
</reference>
<evidence type="ECO:0008006" key="3">
    <source>
        <dbReference type="Google" id="ProtNLM"/>
    </source>
</evidence>
<evidence type="ECO:0000313" key="2">
    <source>
        <dbReference type="Proteomes" id="UP000238634"/>
    </source>
</evidence>
<dbReference type="EMBL" id="PVWG01000004">
    <property type="protein sequence ID" value="PSB21016.1"/>
    <property type="molecule type" value="Genomic_DNA"/>
</dbReference>
<dbReference type="AlphaFoldDB" id="A0A2T1DKL1"/>
<name>A0A2T1DKL1_9CYAN</name>
<evidence type="ECO:0000313" key="1">
    <source>
        <dbReference type="EMBL" id="PSB21016.1"/>
    </source>
</evidence>
<organism evidence="1 2">
    <name type="scientific">Phormidesmis priestleyi ULC007</name>
    <dbReference type="NCBI Taxonomy" id="1920490"/>
    <lineage>
        <taxon>Bacteria</taxon>
        <taxon>Bacillati</taxon>
        <taxon>Cyanobacteriota</taxon>
        <taxon>Cyanophyceae</taxon>
        <taxon>Leptolyngbyales</taxon>
        <taxon>Leptolyngbyaceae</taxon>
        <taxon>Phormidesmis</taxon>
    </lineage>
</organism>
<keyword evidence="2" id="KW-1185">Reference proteome</keyword>
<protein>
    <recommendedName>
        <fullName evidence="3">Phosphohydrolase</fullName>
    </recommendedName>
</protein>
<comment type="caution">
    <text evidence="1">The sequence shown here is derived from an EMBL/GenBank/DDBJ whole genome shotgun (WGS) entry which is preliminary data.</text>
</comment>
<sequence length="314" mass="36231">MPQSIDESIDHVKAFALQEFDREVIQKQLYYHTRDHLENVKRRATQIFQTVYPFLEMLSRQGQSFELSRIELLLDLCIAAHDMVQIFVDQPDTHASRRREPGVSERATIDRLLDYIHTLNQQLRQHDSNSLAIVTDHDIAMIQEAIGATICTYDPIEQAIYQSDLYDFKPPVSIVARILALADINALGIDGIDVYNQEGSLLFLEENLDVIPLLLDGAIYHLKSDEPLYQNIQRRLLKRCRFQVNFAKSRAARFESEVEGLPEDVRSTLTRDVFRYLTPTTVEAIVAITPTAETTPLESLLNFFELERYLDRPH</sequence>
<dbReference type="OrthoDB" id="527806at2"/>
<accession>A0A2T1DKL1</accession>
<proteinExistence type="predicted"/>
<dbReference type="Proteomes" id="UP000238634">
    <property type="component" value="Unassembled WGS sequence"/>
</dbReference>
<reference evidence="1 2" key="2">
    <citation type="submission" date="2018-03" db="EMBL/GenBank/DDBJ databases">
        <title>The ancient ancestry and fast evolution of plastids.</title>
        <authorList>
            <person name="Moore K.R."/>
            <person name="Magnabosco C."/>
            <person name="Momper L."/>
            <person name="Gold D.A."/>
            <person name="Bosak T."/>
            <person name="Fournier G.P."/>
        </authorList>
    </citation>
    <scope>NUCLEOTIDE SEQUENCE [LARGE SCALE GENOMIC DNA]</scope>
    <source>
        <strain evidence="1 2">ULC007</strain>
    </source>
</reference>